<evidence type="ECO:0000313" key="2">
    <source>
        <dbReference type="Proteomes" id="UP000320811"/>
    </source>
</evidence>
<keyword evidence="2" id="KW-1185">Reference proteome</keyword>
<proteinExistence type="predicted"/>
<reference evidence="1 2" key="1">
    <citation type="submission" date="2019-06" db="EMBL/GenBank/DDBJ databases">
        <title>Sorghum-associated microbial communities from plants grown in Nebraska, USA.</title>
        <authorList>
            <person name="Schachtman D."/>
        </authorList>
    </citation>
    <scope>NUCLEOTIDE SEQUENCE [LARGE SCALE GENOMIC DNA]</scope>
    <source>
        <strain evidence="1 2">1209</strain>
    </source>
</reference>
<sequence length="226" mass="25382">MKHFFIIALLAVLFSCTKKDQSPRSPDEERINNKIAAVLGSTDKTFQKVALYKFNEQEKLQLWKTHLTNLLPYFSSNKEKYDFIQYVINTLKPGMFDPADKTYASEMAQNEYKANKLFTYKESVLLFYSLINPDNVGGTGNHLKATRVSAISGNRYSRTAQGVSLAETQTDCSCNADGQPNTCTDSWVGGYTYCNAGENSCKTISTGCGWFWQNRCNGDCKTVLTI</sequence>
<comment type="caution">
    <text evidence="1">The sequence shown here is derived from an EMBL/GenBank/DDBJ whole genome shotgun (WGS) entry which is preliminary data.</text>
</comment>
<dbReference type="NCBIfam" id="NF033852">
    <property type="entry name" value="fulvocin_rel"/>
    <property type="match status" value="1"/>
</dbReference>
<dbReference type="EMBL" id="VIWO01000004">
    <property type="protein sequence ID" value="TWF40419.1"/>
    <property type="molecule type" value="Genomic_DNA"/>
</dbReference>
<protein>
    <recommendedName>
        <fullName evidence="3">Bacteriocin fulvocin C-related protein</fullName>
    </recommendedName>
</protein>
<evidence type="ECO:0000313" key="1">
    <source>
        <dbReference type="EMBL" id="TWF40419.1"/>
    </source>
</evidence>
<evidence type="ECO:0008006" key="3">
    <source>
        <dbReference type="Google" id="ProtNLM"/>
    </source>
</evidence>
<dbReference type="RefSeq" id="WP_145670422.1">
    <property type="nucleotide sequence ID" value="NZ_VIWO01000004.1"/>
</dbReference>
<dbReference type="Proteomes" id="UP000320811">
    <property type="component" value="Unassembled WGS sequence"/>
</dbReference>
<name>A0A561PQM5_9BACT</name>
<accession>A0A561PQM5</accession>
<gene>
    <name evidence="1" type="ORF">FHW36_104101</name>
</gene>
<organism evidence="1 2">
    <name type="scientific">Chitinophaga polysaccharea</name>
    <dbReference type="NCBI Taxonomy" id="1293035"/>
    <lineage>
        <taxon>Bacteria</taxon>
        <taxon>Pseudomonadati</taxon>
        <taxon>Bacteroidota</taxon>
        <taxon>Chitinophagia</taxon>
        <taxon>Chitinophagales</taxon>
        <taxon>Chitinophagaceae</taxon>
        <taxon>Chitinophaga</taxon>
    </lineage>
</organism>
<dbReference type="OrthoDB" id="1086668at2"/>
<dbReference type="AlphaFoldDB" id="A0A561PQM5"/>
<dbReference type="PROSITE" id="PS51257">
    <property type="entry name" value="PROKAR_LIPOPROTEIN"/>
    <property type="match status" value="1"/>
</dbReference>